<dbReference type="AlphaFoldDB" id="A0A667ZJ95"/>
<evidence type="ECO:0000313" key="8">
    <source>
        <dbReference type="Proteomes" id="UP000472263"/>
    </source>
</evidence>
<dbReference type="GO" id="GO:0000976">
    <property type="term" value="F:transcription cis-regulatory region binding"/>
    <property type="evidence" value="ECO:0007669"/>
    <property type="project" value="TreeGrafter"/>
</dbReference>
<dbReference type="Gene3D" id="1.25.40.20">
    <property type="entry name" value="Ankyrin repeat-containing domain"/>
    <property type="match status" value="2"/>
</dbReference>
<reference evidence="7" key="1">
    <citation type="submission" date="2019-06" db="EMBL/GenBank/DDBJ databases">
        <authorList>
            <consortium name="Wellcome Sanger Institute Data Sharing"/>
        </authorList>
    </citation>
    <scope>NUCLEOTIDE SEQUENCE [LARGE SCALE GENOMIC DNA]</scope>
</reference>
<dbReference type="OrthoDB" id="194358at2759"/>
<evidence type="ECO:0000313" key="7">
    <source>
        <dbReference type="Ensembl" id="ENSMMDP00005032901.1"/>
    </source>
</evidence>
<dbReference type="GO" id="GO:0035556">
    <property type="term" value="P:intracellular signal transduction"/>
    <property type="evidence" value="ECO:0007669"/>
    <property type="project" value="InterPro"/>
</dbReference>
<dbReference type="GO" id="GO:0005634">
    <property type="term" value="C:nucleus"/>
    <property type="evidence" value="ECO:0007669"/>
    <property type="project" value="TreeGrafter"/>
</dbReference>
<reference evidence="7" key="2">
    <citation type="submission" date="2025-08" db="UniProtKB">
        <authorList>
            <consortium name="Ensembl"/>
        </authorList>
    </citation>
    <scope>IDENTIFICATION</scope>
</reference>
<feature type="repeat" description="ANK" evidence="4">
    <location>
        <begin position="297"/>
        <end position="329"/>
    </location>
</feature>
<dbReference type="Ensembl" id="ENSMMDT00005033634.1">
    <property type="protein sequence ID" value="ENSMMDP00005032901.1"/>
    <property type="gene ID" value="ENSMMDG00005015484.1"/>
</dbReference>
<dbReference type="SMART" id="SM00248">
    <property type="entry name" value="ANK"/>
    <property type="match status" value="8"/>
</dbReference>
<dbReference type="InterPro" id="IPR002110">
    <property type="entry name" value="Ankyrin_rpt"/>
</dbReference>
<feature type="repeat" description="ANK" evidence="4">
    <location>
        <begin position="124"/>
        <end position="156"/>
    </location>
</feature>
<dbReference type="SUPFAM" id="SSF158235">
    <property type="entry name" value="SOCS box-like"/>
    <property type="match status" value="1"/>
</dbReference>
<dbReference type="Pfam" id="PF12796">
    <property type="entry name" value="Ank_2"/>
    <property type="match status" value="2"/>
</dbReference>
<evidence type="ECO:0000256" key="2">
    <source>
        <dbReference type="ARBA" id="ARBA00022737"/>
    </source>
</evidence>
<evidence type="ECO:0000256" key="1">
    <source>
        <dbReference type="ARBA" id="ARBA00004906"/>
    </source>
</evidence>
<dbReference type="RefSeq" id="XP_029914745.1">
    <property type="nucleotide sequence ID" value="XM_030058885.1"/>
</dbReference>
<dbReference type="GO" id="GO:0016567">
    <property type="term" value="P:protein ubiquitination"/>
    <property type="evidence" value="ECO:0007669"/>
    <property type="project" value="UniProtKB-UniPathway"/>
</dbReference>
<organism evidence="7 8">
    <name type="scientific">Myripristis murdjan</name>
    <name type="common">pinecone soldierfish</name>
    <dbReference type="NCBI Taxonomy" id="586833"/>
    <lineage>
        <taxon>Eukaryota</taxon>
        <taxon>Metazoa</taxon>
        <taxon>Chordata</taxon>
        <taxon>Craniata</taxon>
        <taxon>Vertebrata</taxon>
        <taxon>Euteleostomi</taxon>
        <taxon>Actinopterygii</taxon>
        <taxon>Neopterygii</taxon>
        <taxon>Teleostei</taxon>
        <taxon>Neoteleostei</taxon>
        <taxon>Acanthomorphata</taxon>
        <taxon>Holocentriformes</taxon>
        <taxon>Holocentridae</taxon>
        <taxon>Myripristis</taxon>
    </lineage>
</organism>
<feature type="domain" description="SOCS box" evidence="6">
    <location>
        <begin position="420"/>
        <end position="457"/>
    </location>
</feature>
<feature type="region of interest" description="Disordered" evidence="5">
    <location>
        <begin position="27"/>
        <end position="68"/>
    </location>
</feature>
<dbReference type="Proteomes" id="UP000472263">
    <property type="component" value="Chromosome 8"/>
</dbReference>
<comment type="pathway">
    <text evidence="1">Protein modification; protein ubiquitination.</text>
</comment>
<feature type="repeat" description="ANK" evidence="4">
    <location>
        <begin position="223"/>
        <end position="255"/>
    </location>
</feature>
<dbReference type="PANTHER" id="PTHR24193:SF121">
    <property type="entry name" value="ADA2A-CONTAINING COMPLEX COMPONENT 3, ISOFORM D"/>
    <property type="match status" value="1"/>
</dbReference>
<dbReference type="GO" id="GO:0045944">
    <property type="term" value="P:positive regulation of transcription by RNA polymerase II"/>
    <property type="evidence" value="ECO:0007669"/>
    <property type="project" value="TreeGrafter"/>
</dbReference>
<accession>A0A667ZJ95</accession>
<dbReference type="PROSITE" id="PS50297">
    <property type="entry name" value="ANK_REP_REGION"/>
    <property type="match status" value="4"/>
</dbReference>
<dbReference type="GeneID" id="115364353"/>
<dbReference type="Gene3D" id="1.10.750.20">
    <property type="entry name" value="SOCS box"/>
    <property type="match status" value="1"/>
</dbReference>
<gene>
    <name evidence="7" type="primary">ASB16</name>
    <name evidence="7" type="synonym">asb16</name>
</gene>
<dbReference type="SMART" id="SM00969">
    <property type="entry name" value="SOCS_box"/>
    <property type="match status" value="1"/>
</dbReference>
<proteinExistence type="predicted"/>
<dbReference type="CTD" id="92591"/>
<dbReference type="InterPro" id="IPR036770">
    <property type="entry name" value="Ankyrin_rpt-contain_sf"/>
</dbReference>
<dbReference type="PANTHER" id="PTHR24193">
    <property type="entry name" value="ANKYRIN REPEAT PROTEIN"/>
    <property type="match status" value="1"/>
</dbReference>
<dbReference type="InParanoid" id="A0A667ZJ95"/>
<name>A0A667ZJ95_9TELE</name>
<dbReference type="SUPFAM" id="SSF48403">
    <property type="entry name" value="Ankyrin repeat"/>
    <property type="match status" value="1"/>
</dbReference>
<dbReference type="InterPro" id="IPR036036">
    <property type="entry name" value="SOCS_box-like_dom_sf"/>
</dbReference>
<sequence>MSKDTFPFTSTSLRSLRMEQELQEWEDARRALARRRSMTRGPLPRAPRPPPKQQQRPLQEVRAPPPPVRCRDTAVHNTFMCGDIKGVYAVLKDPAMVNALMETVHEKMVWAPEMGMWTLSSKVKQTSALRLAASRGHSGCVEELLFRGAEVDADPGGSTALHDACIGGHTACAQLLLSHGADPDLLAEDGSAPLHLCTSAQSLQCAELLLEGGAEVNVLTRESRLTPLHVAARQGLEEHVELFLSHGADVLAKNREGETPLNAACSGAERPSEAGRYLRVVQMLLGAGANPQTAGRKLHTPLHNACANCSPRIAELLLQHGAKADEANCAGYTPMDCLLQVVEDYPDQQPEAIARSLLNHGAKPASPKMLKCCAGSPATLEVILNSYTSIPSCDWIESLSTEIYEEYQSFFDVVSQMSGQPRALQHLCRCALRQKLGALCYSAVHKLDIPTSVKDYLLLSNEGKLH</sequence>
<protein>
    <submittedName>
        <fullName evidence="7">Ankyrin repeat and SOCS box containing 16</fullName>
    </submittedName>
</protein>
<dbReference type="RefSeq" id="XP_029914744.1">
    <property type="nucleotide sequence ID" value="XM_030058884.1"/>
</dbReference>
<dbReference type="UniPathway" id="UPA00143"/>
<dbReference type="Pfam" id="PF07525">
    <property type="entry name" value="SOCS_box"/>
    <property type="match status" value="1"/>
</dbReference>
<evidence type="ECO:0000256" key="3">
    <source>
        <dbReference type="ARBA" id="ARBA00023043"/>
    </source>
</evidence>
<feature type="repeat" description="ANK" evidence="4">
    <location>
        <begin position="156"/>
        <end position="188"/>
    </location>
</feature>
<dbReference type="GeneTree" id="ENSGT00940000160773"/>
<dbReference type="CDD" id="cd03723">
    <property type="entry name" value="SOCS_ASB4_ASB18"/>
    <property type="match status" value="1"/>
</dbReference>
<feature type="repeat" description="ANK" evidence="4">
    <location>
        <begin position="189"/>
        <end position="221"/>
    </location>
</feature>
<reference evidence="7" key="3">
    <citation type="submission" date="2025-09" db="UniProtKB">
        <authorList>
            <consortium name="Ensembl"/>
        </authorList>
    </citation>
    <scope>IDENTIFICATION</scope>
</reference>
<evidence type="ECO:0000256" key="5">
    <source>
        <dbReference type="SAM" id="MobiDB-lite"/>
    </source>
</evidence>
<evidence type="ECO:0000259" key="6">
    <source>
        <dbReference type="PROSITE" id="PS50225"/>
    </source>
</evidence>
<dbReference type="InterPro" id="IPR050663">
    <property type="entry name" value="Ankyrin-SOCS_Box"/>
</dbReference>
<dbReference type="InterPro" id="IPR001496">
    <property type="entry name" value="SOCS_box"/>
</dbReference>
<dbReference type="Pfam" id="PF00023">
    <property type="entry name" value="Ank"/>
    <property type="match status" value="1"/>
</dbReference>
<keyword evidence="2" id="KW-0677">Repeat</keyword>
<evidence type="ECO:0000256" key="4">
    <source>
        <dbReference type="PROSITE-ProRule" id="PRU00023"/>
    </source>
</evidence>
<keyword evidence="3 4" id="KW-0040">ANK repeat</keyword>
<keyword evidence="8" id="KW-1185">Reference proteome</keyword>
<dbReference type="PROSITE" id="PS50088">
    <property type="entry name" value="ANK_REPEAT"/>
    <property type="match status" value="5"/>
</dbReference>
<dbReference type="PROSITE" id="PS50225">
    <property type="entry name" value="SOCS"/>
    <property type="match status" value="1"/>
</dbReference>